<dbReference type="InterPro" id="IPR007061">
    <property type="entry name" value="MST-like"/>
</dbReference>
<keyword evidence="2" id="KW-1185">Reference proteome</keyword>
<dbReference type="SUPFAM" id="SSF109854">
    <property type="entry name" value="DinB/YfiT-like putative metalloenzymes"/>
    <property type="match status" value="1"/>
</dbReference>
<sequence length="196" mass="22173">MTAADDATADLLDYLQEARDVLMFKVDGLTEYDQRRPLTLTGTNLLGLVKHLALVESGYFTMPFGRPVGFSHPWFDDEAEENAEMWATAEESREDVLASYRRAWAVTDTAVRELPLDAVGRIPWWGDGGRDVTVRRVLVHVIAETHRHAGHADIVRELIDGSVGNQAVGDNLPDRDEAWWRSYRDRLEQVARQAAR</sequence>
<dbReference type="EMBL" id="JBHUHP010000028">
    <property type="protein sequence ID" value="MFD2093725.1"/>
    <property type="molecule type" value="Genomic_DNA"/>
</dbReference>
<evidence type="ECO:0000313" key="2">
    <source>
        <dbReference type="Proteomes" id="UP001597402"/>
    </source>
</evidence>
<protein>
    <submittedName>
        <fullName evidence="1">DinB family protein</fullName>
    </submittedName>
</protein>
<dbReference type="Gene3D" id="1.20.120.450">
    <property type="entry name" value="dinb family like domain"/>
    <property type="match status" value="1"/>
</dbReference>
<dbReference type="RefSeq" id="WP_376879654.1">
    <property type="nucleotide sequence ID" value="NZ_JBHUHP010000028.1"/>
</dbReference>
<reference evidence="2" key="1">
    <citation type="journal article" date="2019" name="Int. J. Syst. Evol. Microbiol.">
        <title>The Global Catalogue of Microorganisms (GCM) 10K type strain sequencing project: providing services to taxonomists for standard genome sequencing and annotation.</title>
        <authorList>
            <consortium name="The Broad Institute Genomics Platform"/>
            <consortium name="The Broad Institute Genome Sequencing Center for Infectious Disease"/>
            <person name="Wu L."/>
            <person name="Ma J."/>
        </authorList>
    </citation>
    <scope>NUCLEOTIDE SEQUENCE [LARGE SCALE GENOMIC DNA]</scope>
    <source>
        <strain evidence="2">JCM 3338</strain>
    </source>
</reference>
<proteinExistence type="predicted"/>
<name>A0ABW4XEA7_9ACTN</name>
<dbReference type="InterPro" id="IPR034660">
    <property type="entry name" value="DinB/YfiT-like"/>
</dbReference>
<evidence type="ECO:0000313" key="1">
    <source>
        <dbReference type="EMBL" id="MFD2093725.1"/>
    </source>
</evidence>
<accession>A0ABW4XEA7</accession>
<comment type="caution">
    <text evidence="1">The sequence shown here is derived from an EMBL/GenBank/DDBJ whole genome shotgun (WGS) entry which is preliminary data.</text>
</comment>
<gene>
    <name evidence="1" type="ORF">ACFSHS_19360</name>
</gene>
<dbReference type="Proteomes" id="UP001597402">
    <property type="component" value="Unassembled WGS sequence"/>
</dbReference>
<organism evidence="1 2">
    <name type="scientific">Blastococcus deserti</name>
    <dbReference type="NCBI Taxonomy" id="2259033"/>
    <lineage>
        <taxon>Bacteria</taxon>
        <taxon>Bacillati</taxon>
        <taxon>Actinomycetota</taxon>
        <taxon>Actinomycetes</taxon>
        <taxon>Geodermatophilales</taxon>
        <taxon>Geodermatophilaceae</taxon>
        <taxon>Blastococcus</taxon>
    </lineage>
</organism>
<dbReference type="Pfam" id="PF04978">
    <property type="entry name" value="MST"/>
    <property type="match status" value="1"/>
</dbReference>